<organism evidence="4 5">
    <name type="scientific">Delftia acidovorans</name>
    <name type="common">Pseudomonas acidovorans</name>
    <name type="synonym">Comamonas acidovorans</name>
    <dbReference type="NCBI Taxonomy" id="80866"/>
    <lineage>
        <taxon>Bacteria</taxon>
        <taxon>Pseudomonadati</taxon>
        <taxon>Pseudomonadota</taxon>
        <taxon>Betaproteobacteria</taxon>
        <taxon>Burkholderiales</taxon>
        <taxon>Comamonadaceae</taxon>
        <taxon>Delftia</taxon>
    </lineage>
</organism>
<dbReference type="EMBL" id="CP065668">
    <property type="protein sequence ID" value="QPS09227.1"/>
    <property type="molecule type" value="Genomic_DNA"/>
</dbReference>
<accession>A0A080NS83</accession>
<gene>
    <name evidence="4" type="ORF">I6G66_04100</name>
    <name evidence="2" type="ORF">SGN30_14645</name>
    <name evidence="3" type="ORF">SGN30_28700</name>
</gene>
<dbReference type="AlphaFoldDB" id="A0A080NS83"/>
<dbReference type="InterPro" id="IPR036624">
    <property type="entry name" value="Hcp1-lik_sf"/>
</dbReference>
<dbReference type="Gene3D" id="2.30.110.20">
    <property type="entry name" value="Hcp1-like"/>
    <property type="match status" value="1"/>
</dbReference>
<feature type="region of interest" description="Disordered" evidence="1">
    <location>
        <begin position="140"/>
        <end position="160"/>
    </location>
</feature>
<evidence type="ECO:0000313" key="3">
    <source>
        <dbReference type="EMBL" id="MDX4957418.1"/>
    </source>
</evidence>
<dbReference type="Proteomes" id="UP000594778">
    <property type="component" value="Chromosome"/>
</dbReference>
<dbReference type="PANTHER" id="PTHR36152">
    <property type="entry name" value="CYTOPLASMIC PROTEIN-RELATED"/>
    <property type="match status" value="1"/>
</dbReference>
<evidence type="ECO:0000313" key="2">
    <source>
        <dbReference type="EMBL" id="MDX4954653.1"/>
    </source>
</evidence>
<sequence>MSVDMFMKVEGASGESQDSNHKGWTDIDSFTWGATQPNTMSSGGGAGAGKVSFHDLNVIAKVDKCYPAVLKHCATGKHLGQVDISLCKAGGSQIEFTKITLTDVMVTNVTVSGANSSDTVTVNYSFQAAKVKTQYWEQTNQGGKGAESQMGFNIKENREA</sequence>
<name>A0A080NS83_DELAC</name>
<protein>
    <submittedName>
        <fullName evidence="4">Type VI secretion system tube protein Hcp</fullName>
    </submittedName>
</protein>
<dbReference type="EMBL" id="JAWWMZ010000004">
    <property type="protein sequence ID" value="MDX4954653.1"/>
    <property type="molecule type" value="Genomic_DNA"/>
</dbReference>
<dbReference type="InterPro" id="IPR053165">
    <property type="entry name" value="HSI-I_assembly_Hcp1"/>
</dbReference>
<dbReference type="Proteomes" id="UP001287445">
    <property type="component" value="Unassembled WGS sequence"/>
</dbReference>
<evidence type="ECO:0000313" key="4">
    <source>
        <dbReference type="EMBL" id="QPS09227.1"/>
    </source>
</evidence>
<reference evidence="4 5" key="1">
    <citation type="submission" date="2020-12" db="EMBL/GenBank/DDBJ databases">
        <title>FDA dAtabase for Regulatory Grade micrObial Sequences (FDA-ARGOS): Supporting development and validation of Infectious Disease Dx tests.</title>
        <authorList>
            <person name="Sproer C."/>
            <person name="Gronow S."/>
            <person name="Severitt S."/>
            <person name="Schroder I."/>
            <person name="Tallon L."/>
            <person name="Sadzewicz L."/>
            <person name="Zhao X."/>
            <person name="Boylan J."/>
            <person name="Ott S."/>
            <person name="Bowen H."/>
            <person name="Vavikolanu K."/>
            <person name="Mehta A."/>
            <person name="Aluvathingal J."/>
            <person name="Nadendla S."/>
            <person name="Lowell S."/>
            <person name="Myers T."/>
            <person name="Yan Y."/>
            <person name="Sichtig H."/>
        </authorList>
    </citation>
    <scope>NUCLEOTIDE SEQUENCE [LARGE SCALE GENOMIC DNA]</scope>
    <source>
        <strain evidence="4 5">FDAARGOS_909</strain>
    </source>
</reference>
<dbReference type="EMBL" id="JAWWMZ010000017">
    <property type="protein sequence ID" value="MDX4957418.1"/>
    <property type="molecule type" value="Genomic_DNA"/>
</dbReference>
<evidence type="ECO:0000256" key="1">
    <source>
        <dbReference type="SAM" id="MobiDB-lite"/>
    </source>
</evidence>
<proteinExistence type="predicted"/>
<dbReference type="InterPro" id="IPR008514">
    <property type="entry name" value="T6SS_Hcp"/>
</dbReference>
<reference evidence="2" key="2">
    <citation type="submission" date="2023-11" db="EMBL/GenBank/DDBJ databases">
        <title>Identification and selenium tolerance of Delftia acidovorans R3-25.</title>
        <authorList>
            <person name="Zhang S."/>
            <person name="Liu Y."/>
            <person name="Guo Y."/>
        </authorList>
    </citation>
    <scope>NUCLEOTIDE SEQUENCE</scope>
    <source>
        <strain evidence="2">R3-25</strain>
    </source>
</reference>
<dbReference type="RefSeq" id="WP_013802370.1">
    <property type="nucleotide sequence ID" value="NZ_CAGKLB010000080.1"/>
</dbReference>
<dbReference type="Pfam" id="PF05638">
    <property type="entry name" value="T6SS_HCP"/>
    <property type="match status" value="1"/>
</dbReference>
<evidence type="ECO:0000313" key="5">
    <source>
        <dbReference type="Proteomes" id="UP000594778"/>
    </source>
</evidence>
<dbReference type="PANTHER" id="PTHR36152:SF5">
    <property type="entry name" value="PROTEIN HCP1"/>
    <property type="match status" value="1"/>
</dbReference>
<dbReference type="SUPFAM" id="SSF141452">
    <property type="entry name" value="Hcp1-like"/>
    <property type="match status" value="1"/>
</dbReference>